<protein>
    <recommendedName>
        <fullName evidence="14">Taste receptor type 2</fullName>
    </recommendedName>
</protein>
<dbReference type="InParanoid" id="A0A6P3VAM6"/>
<keyword evidence="8 14" id="KW-0472">Membrane</keyword>
<keyword evidence="11 14" id="KW-0807">Transducer</keyword>
<reference evidence="17" key="1">
    <citation type="submission" date="2025-08" db="UniProtKB">
        <authorList>
            <consortium name="RefSeq"/>
        </authorList>
    </citation>
    <scope>IDENTIFICATION</scope>
</reference>
<evidence type="ECO:0000256" key="5">
    <source>
        <dbReference type="ARBA" id="ARBA00022692"/>
    </source>
</evidence>
<evidence type="ECO:0000256" key="7">
    <source>
        <dbReference type="ARBA" id="ARBA00023040"/>
    </source>
</evidence>
<dbReference type="GeneID" id="101570516"/>
<dbReference type="InterPro" id="IPR007960">
    <property type="entry name" value="TAS2R"/>
</dbReference>
<dbReference type="GO" id="GO:0016020">
    <property type="term" value="C:membrane"/>
    <property type="evidence" value="ECO:0007669"/>
    <property type="project" value="UniProtKB-SubCell"/>
</dbReference>
<proteinExistence type="inferred from homology"/>
<evidence type="ECO:0000256" key="4">
    <source>
        <dbReference type="ARBA" id="ARBA00022606"/>
    </source>
</evidence>
<dbReference type="Proteomes" id="UP000515203">
    <property type="component" value="Unplaced"/>
</dbReference>
<keyword evidence="5 14" id="KW-0812">Transmembrane</keyword>
<feature type="transmembrane region" description="Helical" evidence="15">
    <location>
        <begin position="271"/>
        <end position="289"/>
    </location>
</feature>
<organism evidence="16 17">
    <name type="scientific">Octodon degus</name>
    <name type="common">Degu</name>
    <name type="synonym">Sciurus degus</name>
    <dbReference type="NCBI Taxonomy" id="10160"/>
    <lineage>
        <taxon>Eukaryota</taxon>
        <taxon>Metazoa</taxon>
        <taxon>Chordata</taxon>
        <taxon>Craniata</taxon>
        <taxon>Vertebrata</taxon>
        <taxon>Euteleostomi</taxon>
        <taxon>Mammalia</taxon>
        <taxon>Eutheria</taxon>
        <taxon>Euarchontoglires</taxon>
        <taxon>Glires</taxon>
        <taxon>Rodentia</taxon>
        <taxon>Hystricomorpha</taxon>
        <taxon>Octodontidae</taxon>
        <taxon>Octodon</taxon>
    </lineage>
</organism>
<dbReference type="AlphaFoldDB" id="A0A6P3VAM6"/>
<dbReference type="FunFam" id="1.20.1070.10:FF:000055">
    <property type="entry name" value="Taste receptor type 2"/>
    <property type="match status" value="1"/>
</dbReference>
<dbReference type="PANTHER" id="PTHR11394:SF73">
    <property type="entry name" value="TASTE RECEPTOR TYPE 2 MEMBER 41"/>
    <property type="match status" value="1"/>
</dbReference>
<comment type="subcellular location">
    <subcellularLocation>
        <location evidence="1 14">Membrane</location>
        <topology evidence="1 14">Multi-pass membrane protein</topology>
    </subcellularLocation>
</comment>
<dbReference type="GO" id="GO:0004930">
    <property type="term" value="F:G protein-coupled receptor activity"/>
    <property type="evidence" value="ECO:0007669"/>
    <property type="project" value="UniProtKB-KW"/>
</dbReference>
<dbReference type="Gene3D" id="1.20.1070.10">
    <property type="entry name" value="Rhodopsin 7-helix transmembrane proteins"/>
    <property type="match status" value="1"/>
</dbReference>
<evidence type="ECO:0000256" key="1">
    <source>
        <dbReference type="ARBA" id="ARBA00004141"/>
    </source>
</evidence>
<dbReference type="Pfam" id="PF05296">
    <property type="entry name" value="TAS2R"/>
    <property type="match status" value="1"/>
</dbReference>
<keyword evidence="7 14" id="KW-0297">G-protein coupled receptor</keyword>
<dbReference type="GO" id="GO:0033038">
    <property type="term" value="F:bitter taste receptor activity"/>
    <property type="evidence" value="ECO:0007669"/>
    <property type="project" value="InterPro"/>
</dbReference>
<evidence type="ECO:0000256" key="12">
    <source>
        <dbReference type="ARBA" id="ARBA00024847"/>
    </source>
</evidence>
<accession>A0A6P3VAM6</accession>
<evidence type="ECO:0000313" key="16">
    <source>
        <dbReference type="Proteomes" id="UP000515203"/>
    </source>
</evidence>
<dbReference type="SUPFAM" id="SSF81321">
    <property type="entry name" value="Family A G protein-coupled receptor-like"/>
    <property type="match status" value="1"/>
</dbReference>
<comment type="similarity">
    <text evidence="2 13">Belongs to the G-protein coupled receptor T2R family.</text>
</comment>
<feature type="transmembrane region" description="Helical" evidence="15">
    <location>
        <begin position="129"/>
        <end position="149"/>
    </location>
</feature>
<evidence type="ECO:0000256" key="11">
    <source>
        <dbReference type="ARBA" id="ARBA00023224"/>
    </source>
</evidence>
<feature type="transmembrane region" description="Helical" evidence="15">
    <location>
        <begin position="181"/>
        <end position="205"/>
    </location>
</feature>
<keyword evidence="3 14" id="KW-0919">Taste</keyword>
<keyword evidence="10" id="KW-0325">Glycoprotein</keyword>
<evidence type="ECO:0000256" key="15">
    <source>
        <dbReference type="SAM" id="Phobius"/>
    </source>
</evidence>
<evidence type="ECO:0000256" key="3">
    <source>
        <dbReference type="ARBA" id="ARBA00022480"/>
    </source>
</evidence>
<evidence type="ECO:0000313" key="17">
    <source>
        <dbReference type="RefSeq" id="XP_012369656.1"/>
    </source>
</evidence>
<evidence type="ECO:0000256" key="9">
    <source>
        <dbReference type="ARBA" id="ARBA00023170"/>
    </source>
</evidence>
<feature type="transmembrane region" description="Helical" evidence="15">
    <location>
        <begin position="6"/>
        <end position="31"/>
    </location>
</feature>
<keyword evidence="16" id="KW-1185">Reference proteome</keyword>
<name>A0A6P3VAM6_OCTDE</name>
<sequence length="311" mass="35667">MDLALTIFFIVLFVLLCSLGLLANGFIVLMLSRERLLRGRLLPSDTILLALGTSRLLQQCLGLVYSISYFFHLVDFSKTFARLLISLHWEFLNSSTFWFSSWLSVLFCVKIANFSHPAFLWVKWRFPALVPWLLLGSVLTSLSVTLLFFGGNFVVYHEFIQKKLSGNITDKEWNRSLEIHYFMPLKLVTMSIPCSLFLVSILLLIGSLRKHSLRMQGNTRDPQARSNQAHTRALKSLTCFLVLYALSFISLVIDATVFITAESRWYWPWQISLYVCMSVHPFVLISSNLKLRGTVRRLLLLGRGFWLPSGA</sequence>
<evidence type="ECO:0000256" key="10">
    <source>
        <dbReference type="ARBA" id="ARBA00023180"/>
    </source>
</evidence>
<evidence type="ECO:0000256" key="2">
    <source>
        <dbReference type="ARBA" id="ARBA00007376"/>
    </source>
</evidence>
<dbReference type="OrthoDB" id="9896661at2759"/>
<evidence type="ECO:0000256" key="6">
    <source>
        <dbReference type="ARBA" id="ARBA00022989"/>
    </source>
</evidence>
<comment type="function">
    <text evidence="12">Receptor that may play a role in the perception of bitterness and is gustducin-linked. May play a role in sensing the chemical composition of the gastrointestinal content. The activity of this receptor may stimulate alpha gustducin, mediate PLC-beta-2 activation and lead to the gating of TRPM5.</text>
</comment>
<feature type="transmembrane region" description="Helical" evidence="15">
    <location>
        <begin position="237"/>
        <end position="259"/>
    </location>
</feature>
<dbReference type="PANTHER" id="PTHR11394">
    <property type="entry name" value="TASTE RECEPTOR TYPE 2"/>
    <property type="match status" value="1"/>
</dbReference>
<gene>
    <name evidence="17" type="primary">LOC101570516</name>
</gene>
<evidence type="ECO:0000256" key="8">
    <source>
        <dbReference type="ARBA" id="ARBA00023136"/>
    </source>
</evidence>
<keyword evidence="4 14" id="KW-0716">Sensory transduction</keyword>
<keyword evidence="9 14" id="KW-0675">Receptor</keyword>
<dbReference type="RefSeq" id="XP_012369656.1">
    <property type="nucleotide sequence ID" value="XM_012514202.1"/>
</dbReference>
<keyword evidence="6 15" id="KW-1133">Transmembrane helix</keyword>
<evidence type="ECO:0000256" key="13">
    <source>
        <dbReference type="RuleBase" id="RU004423"/>
    </source>
</evidence>
<evidence type="ECO:0000256" key="14">
    <source>
        <dbReference type="RuleBase" id="RU004424"/>
    </source>
</evidence>
<dbReference type="FunCoup" id="A0A6P3VAM6">
    <property type="interactions" value="555"/>
</dbReference>